<keyword evidence="1" id="KW-1133">Transmembrane helix</keyword>
<evidence type="ECO:0000313" key="3">
    <source>
        <dbReference type="Proteomes" id="UP000676456"/>
    </source>
</evidence>
<accession>A0A942UQB0</accession>
<feature type="transmembrane region" description="Helical" evidence="1">
    <location>
        <begin position="83"/>
        <end position="103"/>
    </location>
</feature>
<sequence>MNYKNMTLDELKADLIVEAKKGYPFFLSGALYWLVMGILGLIMGVDQQLALVFLLGTGSIFPLAILIGNMLKVNILSKNPLGVLGGIIGGIQCFYLPVWIVIYMEHYELIPMVIGVLGASHFLPYLWIYQSKIYLFLTIIMAGISFVFGYIFIDQAFLLVPFSLALLYLITVIGLKFETKAFVSLHDNKDSVM</sequence>
<evidence type="ECO:0000256" key="1">
    <source>
        <dbReference type="SAM" id="Phobius"/>
    </source>
</evidence>
<feature type="transmembrane region" description="Helical" evidence="1">
    <location>
        <begin position="109"/>
        <end position="127"/>
    </location>
</feature>
<reference evidence="2 3" key="1">
    <citation type="submission" date="2021-05" db="EMBL/GenBank/DDBJ databases">
        <title>Novel Bacillus species.</title>
        <authorList>
            <person name="Liu G."/>
        </authorList>
    </citation>
    <scope>NUCLEOTIDE SEQUENCE [LARGE SCALE GENOMIC DNA]</scope>
    <source>
        <strain evidence="2 3">FJAT-49682</strain>
    </source>
</reference>
<keyword evidence="1" id="KW-0812">Transmembrane</keyword>
<name>A0A942UQB0_9BACI</name>
<gene>
    <name evidence="2" type="ORF">KHA91_09015</name>
</gene>
<dbReference type="RefSeq" id="WP_213097938.1">
    <property type="nucleotide sequence ID" value="NZ_JAGYPH010000002.1"/>
</dbReference>
<keyword evidence="1" id="KW-0472">Membrane</keyword>
<keyword evidence="3" id="KW-1185">Reference proteome</keyword>
<dbReference type="AlphaFoldDB" id="A0A942UQB0"/>
<protein>
    <submittedName>
        <fullName evidence="2">Uncharacterized protein</fullName>
    </submittedName>
</protein>
<proteinExistence type="predicted"/>
<dbReference type="InterPro" id="IPR053824">
    <property type="entry name" value="DUF7010"/>
</dbReference>
<feature type="transmembrane region" description="Helical" evidence="1">
    <location>
        <begin position="21"/>
        <end position="43"/>
    </location>
</feature>
<feature type="transmembrane region" description="Helical" evidence="1">
    <location>
        <begin position="49"/>
        <end position="71"/>
    </location>
</feature>
<evidence type="ECO:0000313" key="2">
    <source>
        <dbReference type="EMBL" id="MBS4222878.1"/>
    </source>
</evidence>
<feature type="transmembrane region" description="Helical" evidence="1">
    <location>
        <begin position="134"/>
        <end position="153"/>
    </location>
</feature>
<comment type="caution">
    <text evidence="2">The sequence shown here is derived from an EMBL/GenBank/DDBJ whole genome shotgun (WGS) entry which is preliminary data.</text>
</comment>
<dbReference type="Pfam" id="PF22765">
    <property type="entry name" value="DUF7010"/>
    <property type="match status" value="1"/>
</dbReference>
<dbReference type="EMBL" id="JAGYPN010000002">
    <property type="protein sequence ID" value="MBS4222878.1"/>
    <property type="molecule type" value="Genomic_DNA"/>
</dbReference>
<feature type="transmembrane region" description="Helical" evidence="1">
    <location>
        <begin position="159"/>
        <end position="177"/>
    </location>
</feature>
<organism evidence="2 3">
    <name type="scientific">Lederbergia citrea</name>
    <dbReference type="NCBI Taxonomy" id="2833581"/>
    <lineage>
        <taxon>Bacteria</taxon>
        <taxon>Bacillati</taxon>
        <taxon>Bacillota</taxon>
        <taxon>Bacilli</taxon>
        <taxon>Bacillales</taxon>
        <taxon>Bacillaceae</taxon>
        <taxon>Lederbergia</taxon>
    </lineage>
</organism>
<dbReference type="Proteomes" id="UP000676456">
    <property type="component" value="Unassembled WGS sequence"/>
</dbReference>